<feature type="transmembrane region" description="Helical" evidence="1">
    <location>
        <begin position="110"/>
        <end position="132"/>
    </location>
</feature>
<evidence type="ECO:0000313" key="3">
    <source>
        <dbReference type="Proteomes" id="UP001597040"/>
    </source>
</evidence>
<feature type="transmembrane region" description="Helical" evidence="1">
    <location>
        <begin position="153"/>
        <end position="171"/>
    </location>
</feature>
<accession>A0ABW3LKB6</accession>
<gene>
    <name evidence="2" type="ORF">ACFQ3N_04715</name>
</gene>
<evidence type="ECO:0000313" key="2">
    <source>
        <dbReference type="EMBL" id="MFD1037719.1"/>
    </source>
</evidence>
<keyword evidence="3" id="KW-1185">Reference proteome</keyword>
<dbReference type="RefSeq" id="WP_390360047.1">
    <property type="nucleotide sequence ID" value="NZ_JBHTKJ010000010.1"/>
</dbReference>
<dbReference type="Proteomes" id="UP001597040">
    <property type="component" value="Unassembled WGS sequence"/>
</dbReference>
<feature type="transmembrane region" description="Helical" evidence="1">
    <location>
        <begin position="80"/>
        <end position="104"/>
    </location>
</feature>
<dbReference type="EMBL" id="JBHTKJ010000010">
    <property type="protein sequence ID" value="MFD1037719.1"/>
    <property type="molecule type" value="Genomic_DNA"/>
</dbReference>
<evidence type="ECO:0000256" key="1">
    <source>
        <dbReference type="SAM" id="Phobius"/>
    </source>
</evidence>
<protein>
    <recommendedName>
        <fullName evidence="4">DUF4181 domain-containing protein</fullName>
    </recommendedName>
</protein>
<feature type="transmembrane region" description="Helical" evidence="1">
    <location>
        <begin position="12"/>
        <end position="36"/>
    </location>
</feature>
<evidence type="ECO:0008006" key="4">
    <source>
        <dbReference type="Google" id="ProtNLM"/>
    </source>
</evidence>
<organism evidence="2 3">
    <name type="scientific">Virgibacillus byunsanensis</name>
    <dbReference type="NCBI Taxonomy" id="570945"/>
    <lineage>
        <taxon>Bacteria</taxon>
        <taxon>Bacillati</taxon>
        <taxon>Bacillota</taxon>
        <taxon>Bacilli</taxon>
        <taxon>Bacillales</taxon>
        <taxon>Bacillaceae</taxon>
        <taxon>Virgibacillus</taxon>
    </lineage>
</organism>
<feature type="transmembrane region" description="Helical" evidence="1">
    <location>
        <begin position="42"/>
        <end position="68"/>
    </location>
</feature>
<sequence>MGKVIDSLWHKLALLALMIYYSGIFTTICLPMMWLHYRIPAINYYIFSLGILILGGVIFNVILNIYPIKEEELEEKIPKYFVINTFAGKFIAYCLLSLTIFVLTDNFIVSIYYLLFLMAGGFFWFCILRGYILARKDNKESEIEKGITWQGRVMVFSIPISLILGYSMFYLK</sequence>
<comment type="caution">
    <text evidence="2">The sequence shown here is derived from an EMBL/GenBank/DDBJ whole genome shotgun (WGS) entry which is preliminary data.</text>
</comment>
<keyword evidence="1" id="KW-0472">Membrane</keyword>
<keyword evidence="1" id="KW-0812">Transmembrane</keyword>
<reference evidence="3" key="1">
    <citation type="journal article" date="2019" name="Int. J. Syst. Evol. Microbiol.">
        <title>The Global Catalogue of Microorganisms (GCM) 10K type strain sequencing project: providing services to taxonomists for standard genome sequencing and annotation.</title>
        <authorList>
            <consortium name="The Broad Institute Genomics Platform"/>
            <consortium name="The Broad Institute Genome Sequencing Center for Infectious Disease"/>
            <person name="Wu L."/>
            <person name="Ma J."/>
        </authorList>
    </citation>
    <scope>NUCLEOTIDE SEQUENCE [LARGE SCALE GENOMIC DNA]</scope>
    <source>
        <strain evidence="3">CCUG 56754</strain>
    </source>
</reference>
<keyword evidence="1" id="KW-1133">Transmembrane helix</keyword>
<proteinExistence type="predicted"/>
<name>A0ABW3LKB6_9BACI</name>